<comment type="caution">
    <text evidence="1">The sequence shown here is derived from an EMBL/GenBank/DDBJ whole genome shotgun (WGS) entry which is preliminary data.</text>
</comment>
<dbReference type="AlphaFoldDB" id="A0A8J8TRL5"/>
<name>A0A8J8TRL5_9EURY</name>
<keyword evidence="2" id="KW-1185">Reference proteome</keyword>
<dbReference type="InterPro" id="IPR018727">
    <property type="entry name" value="DUF2267"/>
</dbReference>
<proteinExistence type="predicted"/>
<organism evidence="1 2">
    <name type="scientific">Natronococcus pandeyae</name>
    <dbReference type="NCBI Taxonomy" id="2055836"/>
    <lineage>
        <taxon>Archaea</taxon>
        <taxon>Methanobacteriati</taxon>
        <taxon>Methanobacteriota</taxon>
        <taxon>Stenosarchaea group</taxon>
        <taxon>Halobacteria</taxon>
        <taxon>Halobacteriales</taxon>
        <taxon>Natrialbaceae</taxon>
        <taxon>Natronococcus</taxon>
    </lineage>
</organism>
<dbReference type="EMBL" id="PHNJ01000001">
    <property type="protein sequence ID" value="TYL40116.1"/>
    <property type="molecule type" value="Genomic_DNA"/>
</dbReference>
<sequence>MQEDEFYKLAQEASHLDTIDRAQVASEAVLETLGETLTGGEAEDVASQLPPELASVIEDADHDGAGYDRSEFVDRVGEHLQGTDVEPDDAERYADGVTDAITVALTEGELEDLKAQLDDGLHPLFEDVAVDQENV</sequence>
<evidence type="ECO:0000313" key="2">
    <source>
        <dbReference type="Proteomes" id="UP000766904"/>
    </source>
</evidence>
<dbReference type="Gene3D" id="1.10.490.110">
    <property type="entry name" value="Uncharacterized conserved protein DUF2267"/>
    <property type="match status" value="1"/>
</dbReference>
<accession>A0A8J8TRL5</accession>
<dbReference type="Proteomes" id="UP000766904">
    <property type="component" value="Unassembled WGS sequence"/>
</dbReference>
<protein>
    <submittedName>
        <fullName evidence="1">DUF2267 domain-containing protein</fullName>
    </submittedName>
</protein>
<gene>
    <name evidence="1" type="ORF">CV102_00605</name>
</gene>
<reference evidence="1" key="1">
    <citation type="submission" date="2017-11" db="EMBL/GenBank/DDBJ databases">
        <authorList>
            <person name="Kajale S.C."/>
            <person name="Sharma A."/>
        </authorList>
    </citation>
    <scope>NUCLEOTIDE SEQUENCE</scope>
    <source>
        <strain evidence="1">LS1_42</strain>
    </source>
</reference>
<dbReference type="RefSeq" id="WP_148855776.1">
    <property type="nucleotide sequence ID" value="NZ_PHNJ01000001.1"/>
</dbReference>
<dbReference type="Pfam" id="PF10025">
    <property type="entry name" value="DUF2267"/>
    <property type="match status" value="1"/>
</dbReference>
<dbReference type="OrthoDB" id="212282at2157"/>
<dbReference type="InterPro" id="IPR038282">
    <property type="entry name" value="DUF2267_sf"/>
</dbReference>
<evidence type="ECO:0000313" key="1">
    <source>
        <dbReference type="EMBL" id="TYL40116.1"/>
    </source>
</evidence>